<dbReference type="Proteomes" id="UP000019494">
    <property type="component" value="Unassembled WGS sequence"/>
</dbReference>
<accession>W9GLV9</accession>
<proteinExistence type="predicted"/>
<dbReference type="InterPro" id="IPR010093">
    <property type="entry name" value="SinI_DNA-bd"/>
</dbReference>
<evidence type="ECO:0000313" key="2">
    <source>
        <dbReference type="EMBL" id="EWT07060.1"/>
    </source>
</evidence>
<comment type="caution">
    <text evidence="2">The sequence shown here is derived from an EMBL/GenBank/DDBJ whole genome shotgun (WGS) entry which is preliminary data.</text>
</comment>
<dbReference type="EMBL" id="AWQS01000023">
    <property type="protein sequence ID" value="EWT07060.1"/>
    <property type="molecule type" value="Genomic_DNA"/>
</dbReference>
<dbReference type="InterPro" id="IPR041657">
    <property type="entry name" value="HTH_17"/>
</dbReference>
<name>W9GLV9_9MICO</name>
<dbReference type="NCBIfam" id="TIGR01764">
    <property type="entry name" value="excise"/>
    <property type="match status" value="1"/>
</dbReference>
<dbReference type="AlphaFoldDB" id="W9GLV9"/>
<organism evidence="2 3">
    <name type="scientific">Intrasporangium chromatireducens Q5-1</name>
    <dbReference type="NCBI Taxonomy" id="584657"/>
    <lineage>
        <taxon>Bacteria</taxon>
        <taxon>Bacillati</taxon>
        <taxon>Actinomycetota</taxon>
        <taxon>Actinomycetes</taxon>
        <taxon>Micrococcales</taxon>
        <taxon>Intrasporangiaceae</taxon>
        <taxon>Intrasporangium</taxon>
    </lineage>
</organism>
<sequence>MFFVFTYDYGDMVTEAQLLTTGQAAQVLGCSRQHVVDLCDAGRLPCSVIGSHRRIARGDLQSFLDEGQVLRREEERSLWLHRALLGPLLRDPERVLARARSNIERWSGTHRADGMTQSWLREWEGLLDQGVDAVADILASRTPRAVELRANSPFAGVLDEQERLAVHQSFRRHWAAKHRAA</sequence>
<keyword evidence="3" id="KW-1185">Reference proteome</keyword>
<evidence type="ECO:0000313" key="3">
    <source>
        <dbReference type="Proteomes" id="UP000019494"/>
    </source>
</evidence>
<gene>
    <name evidence="2" type="ORF">N864_13020</name>
</gene>
<protein>
    <submittedName>
        <fullName evidence="2">Transcriptional regulator</fullName>
    </submittedName>
</protein>
<evidence type="ECO:0000259" key="1">
    <source>
        <dbReference type="Pfam" id="PF12728"/>
    </source>
</evidence>
<dbReference type="PATRIC" id="fig|584657.3.peg.1002"/>
<feature type="domain" description="Helix-turn-helix" evidence="1">
    <location>
        <begin position="18"/>
        <end position="66"/>
    </location>
</feature>
<dbReference type="Pfam" id="PF12728">
    <property type="entry name" value="HTH_17"/>
    <property type="match status" value="1"/>
</dbReference>
<dbReference type="GO" id="GO:0003677">
    <property type="term" value="F:DNA binding"/>
    <property type="evidence" value="ECO:0007669"/>
    <property type="project" value="InterPro"/>
</dbReference>
<reference evidence="3" key="1">
    <citation type="submission" date="2013-08" db="EMBL/GenBank/DDBJ databases">
        <title>Intrasporangium oryzae NRRL B-24470.</title>
        <authorList>
            <person name="Liu H."/>
            <person name="Wang G."/>
        </authorList>
    </citation>
    <scope>NUCLEOTIDE SEQUENCE [LARGE SCALE GENOMIC DNA]</scope>
    <source>
        <strain evidence="3">Q5-1</strain>
    </source>
</reference>